<feature type="signal peptide" evidence="4">
    <location>
        <begin position="1"/>
        <end position="22"/>
    </location>
</feature>
<dbReference type="Pfam" id="PF13416">
    <property type="entry name" value="SBP_bac_8"/>
    <property type="match status" value="1"/>
</dbReference>
<evidence type="ECO:0000313" key="6">
    <source>
        <dbReference type="Proteomes" id="UP000095651"/>
    </source>
</evidence>
<evidence type="ECO:0000256" key="3">
    <source>
        <dbReference type="ARBA" id="ARBA00022729"/>
    </source>
</evidence>
<dbReference type="Gene3D" id="3.40.190.10">
    <property type="entry name" value="Periplasmic binding protein-like II"/>
    <property type="match status" value="1"/>
</dbReference>
<proteinExistence type="inferred from homology"/>
<protein>
    <submittedName>
        <fullName evidence="5">Extracellular solute-binding protein</fullName>
    </submittedName>
</protein>
<feature type="chain" id="PRO_5008022245" evidence="4">
    <location>
        <begin position="23"/>
        <end position="434"/>
    </location>
</feature>
<dbReference type="GO" id="GO:1901982">
    <property type="term" value="F:maltose binding"/>
    <property type="evidence" value="ECO:0007669"/>
    <property type="project" value="TreeGrafter"/>
</dbReference>
<dbReference type="GO" id="GO:0015768">
    <property type="term" value="P:maltose transport"/>
    <property type="evidence" value="ECO:0007669"/>
    <property type="project" value="TreeGrafter"/>
</dbReference>
<gene>
    <name evidence="5" type="primary">cycB_7</name>
    <name evidence="5" type="ORF">ERS852407_03238</name>
</gene>
<dbReference type="EMBL" id="CYZE01000008">
    <property type="protein sequence ID" value="CUO57303.1"/>
    <property type="molecule type" value="Genomic_DNA"/>
</dbReference>
<dbReference type="Proteomes" id="UP000095651">
    <property type="component" value="Unassembled WGS sequence"/>
</dbReference>
<dbReference type="PANTHER" id="PTHR30061:SF50">
    <property type="entry name" value="MALTOSE_MALTODEXTRIN-BINDING PERIPLASMIC PROTEIN"/>
    <property type="match status" value="1"/>
</dbReference>
<keyword evidence="2" id="KW-0813">Transport</keyword>
<reference evidence="5 6" key="1">
    <citation type="submission" date="2015-09" db="EMBL/GenBank/DDBJ databases">
        <authorList>
            <consortium name="Pathogen Informatics"/>
        </authorList>
    </citation>
    <scope>NUCLEOTIDE SEQUENCE [LARGE SCALE GENOMIC DNA]</scope>
    <source>
        <strain evidence="5 6">2789STDY5608850</strain>
    </source>
</reference>
<comment type="similarity">
    <text evidence="1">Belongs to the bacterial solute-binding protein 1 family.</text>
</comment>
<keyword evidence="3 4" id="KW-0732">Signal</keyword>
<evidence type="ECO:0000256" key="4">
    <source>
        <dbReference type="SAM" id="SignalP"/>
    </source>
</evidence>
<dbReference type="GO" id="GO:0042956">
    <property type="term" value="P:maltodextrin transmembrane transport"/>
    <property type="evidence" value="ECO:0007669"/>
    <property type="project" value="TreeGrafter"/>
</dbReference>
<dbReference type="PROSITE" id="PS51257">
    <property type="entry name" value="PROKAR_LIPOPROTEIN"/>
    <property type="match status" value="1"/>
</dbReference>
<name>A0A174G4C4_9FIRM</name>
<dbReference type="GO" id="GO:0055052">
    <property type="term" value="C:ATP-binding cassette (ABC) transporter complex, substrate-binding subunit-containing"/>
    <property type="evidence" value="ECO:0007669"/>
    <property type="project" value="TreeGrafter"/>
</dbReference>
<dbReference type="InterPro" id="IPR006059">
    <property type="entry name" value="SBP"/>
</dbReference>
<dbReference type="PANTHER" id="PTHR30061">
    <property type="entry name" value="MALTOSE-BINDING PERIPLASMIC PROTEIN"/>
    <property type="match status" value="1"/>
</dbReference>
<organism evidence="5 6">
    <name type="scientific">Hungatella hathewayi</name>
    <dbReference type="NCBI Taxonomy" id="154046"/>
    <lineage>
        <taxon>Bacteria</taxon>
        <taxon>Bacillati</taxon>
        <taxon>Bacillota</taxon>
        <taxon>Clostridia</taxon>
        <taxon>Lachnospirales</taxon>
        <taxon>Lachnospiraceae</taxon>
        <taxon>Hungatella</taxon>
    </lineage>
</organism>
<dbReference type="AlphaFoldDB" id="A0A174G4C4"/>
<accession>A0A174G4C4</accession>
<dbReference type="RefSeq" id="WP_055656721.1">
    <property type="nucleotide sequence ID" value="NZ_CABIXC010000008.1"/>
</dbReference>
<dbReference type="CDD" id="cd14748">
    <property type="entry name" value="PBP2_UgpB"/>
    <property type="match status" value="1"/>
</dbReference>
<evidence type="ECO:0000256" key="1">
    <source>
        <dbReference type="ARBA" id="ARBA00008520"/>
    </source>
</evidence>
<evidence type="ECO:0000313" key="5">
    <source>
        <dbReference type="EMBL" id="CUO57303.1"/>
    </source>
</evidence>
<evidence type="ECO:0000256" key="2">
    <source>
        <dbReference type="ARBA" id="ARBA00022448"/>
    </source>
</evidence>
<dbReference type="SUPFAM" id="SSF53850">
    <property type="entry name" value="Periplasmic binding protein-like II"/>
    <property type="match status" value="1"/>
</dbReference>
<sequence length="434" mass="48088">MRRNWKVILSAAAVSCMVLSLAACGGGNEDLVSDAGKDTSDENVKLVFLRAGTEDYKKDAFTQMIEGFEAKYPNYTVEYQEAPWGDDFETKLNTGFASGTAPDVIHYSLASIGARVPMGQYECLDSYAEGWEGMEDMYDSVKEAGSIGGKLYGVPYTPDARMFAINTELFEKAGLDPDSPPSNWDELLEAHKKLMVKDSSGNVIQCGYGIPTSGRNINQYLEIFIVQNGLSNLVDEASNEILFNKPEAVEAMDFMKQLKDAGLVDWNNTQKDQNPFYNGTAAMTVISENEFNNINTGDLEGKIKLVPMFSKVNSGTFCGMHFMFMNANSKNKEAAWKLIEYMSSKESMQIWMDTAKTAPVRSSLEEAYLKKNPVNGPMIMEAIEIGKGSPKVPYFNSVFTYVDDAMEQVFYGQLSPQDALNAAAEKVQEEIDNQ</sequence>